<accession>A0A9P5ZHB2</accession>
<evidence type="ECO:0000313" key="1">
    <source>
        <dbReference type="EMBL" id="KAF9486419.1"/>
    </source>
</evidence>
<dbReference type="OrthoDB" id="3253907at2759"/>
<protein>
    <submittedName>
        <fullName evidence="1">Uncharacterized protein</fullName>
    </submittedName>
</protein>
<dbReference type="Proteomes" id="UP000807469">
    <property type="component" value="Unassembled WGS sequence"/>
</dbReference>
<gene>
    <name evidence="1" type="ORF">BDN70DRAFT_11436</name>
</gene>
<sequence>MGKVLSSAIHNFKNSQGKPDTALNRLYAIIMTESLYTIWLLRCEWKMDLEEDTHKLHTKPEISARWQRCTNRRIRLDQTITTKKMKQSQRN</sequence>
<evidence type="ECO:0000313" key="2">
    <source>
        <dbReference type="Proteomes" id="UP000807469"/>
    </source>
</evidence>
<proteinExistence type="predicted"/>
<dbReference type="EMBL" id="MU155130">
    <property type="protein sequence ID" value="KAF9486419.1"/>
    <property type="molecule type" value="Genomic_DNA"/>
</dbReference>
<organism evidence="1 2">
    <name type="scientific">Pholiota conissans</name>
    <dbReference type="NCBI Taxonomy" id="109636"/>
    <lineage>
        <taxon>Eukaryota</taxon>
        <taxon>Fungi</taxon>
        <taxon>Dikarya</taxon>
        <taxon>Basidiomycota</taxon>
        <taxon>Agaricomycotina</taxon>
        <taxon>Agaricomycetes</taxon>
        <taxon>Agaricomycetidae</taxon>
        <taxon>Agaricales</taxon>
        <taxon>Agaricineae</taxon>
        <taxon>Strophariaceae</taxon>
        <taxon>Pholiota</taxon>
    </lineage>
</organism>
<reference evidence="1" key="1">
    <citation type="submission" date="2020-11" db="EMBL/GenBank/DDBJ databases">
        <authorList>
            <consortium name="DOE Joint Genome Institute"/>
            <person name="Ahrendt S."/>
            <person name="Riley R."/>
            <person name="Andreopoulos W."/>
            <person name="Labutti K."/>
            <person name="Pangilinan J."/>
            <person name="Ruiz-Duenas F.J."/>
            <person name="Barrasa J.M."/>
            <person name="Sanchez-Garcia M."/>
            <person name="Camarero S."/>
            <person name="Miyauchi S."/>
            <person name="Serrano A."/>
            <person name="Linde D."/>
            <person name="Babiker R."/>
            <person name="Drula E."/>
            <person name="Ayuso-Fernandez I."/>
            <person name="Pacheco R."/>
            <person name="Padilla G."/>
            <person name="Ferreira P."/>
            <person name="Barriuso J."/>
            <person name="Kellner H."/>
            <person name="Castanera R."/>
            <person name="Alfaro M."/>
            <person name="Ramirez L."/>
            <person name="Pisabarro A.G."/>
            <person name="Kuo A."/>
            <person name="Tritt A."/>
            <person name="Lipzen A."/>
            <person name="He G."/>
            <person name="Yan M."/>
            <person name="Ng V."/>
            <person name="Cullen D."/>
            <person name="Martin F."/>
            <person name="Rosso M.-N."/>
            <person name="Henrissat B."/>
            <person name="Hibbett D."/>
            <person name="Martinez A.T."/>
            <person name="Grigoriev I.V."/>
        </authorList>
    </citation>
    <scope>NUCLEOTIDE SEQUENCE</scope>
    <source>
        <strain evidence="1">CIRM-BRFM 674</strain>
    </source>
</reference>
<comment type="caution">
    <text evidence="1">The sequence shown here is derived from an EMBL/GenBank/DDBJ whole genome shotgun (WGS) entry which is preliminary data.</text>
</comment>
<name>A0A9P5ZHB2_9AGAR</name>
<keyword evidence="2" id="KW-1185">Reference proteome</keyword>
<dbReference type="AlphaFoldDB" id="A0A9P5ZHB2"/>